<feature type="region of interest" description="Disordered" evidence="3">
    <location>
        <begin position="584"/>
        <end position="621"/>
    </location>
</feature>
<protein>
    <submittedName>
        <fullName evidence="5">Xanthine dehydrogenase family protein molybdopterin-binding subunit</fullName>
    </submittedName>
</protein>
<dbReference type="Pfam" id="PF20256">
    <property type="entry name" value="MoCoBD_2"/>
    <property type="match status" value="1"/>
</dbReference>
<evidence type="ECO:0000313" key="6">
    <source>
        <dbReference type="Proteomes" id="UP000318733"/>
    </source>
</evidence>
<dbReference type="Gene3D" id="3.90.1170.50">
    <property type="entry name" value="Aldehyde oxidase/xanthine dehydrogenase, a/b hammerhead"/>
    <property type="match status" value="1"/>
</dbReference>
<dbReference type="GO" id="GO:0005506">
    <property type="term" value="F:iron ion binding"/>
    <property type="evidence" value="ECO:0007669"/>
    <property type="project" value="InterPro"/>
</dbReference>
<comment type="caution">
    <text evidence="5">The sequence shown here is derived from an EMBL/GenBank/DDBJ whole genome shotgun (WGS) entry which is preliminary data.</text>
</comment>
<feature type="domain" description="Aldehyde oxidase/xanthine dehydrogenase a/b hammerhead" evidence="4">
    <location>
        <begin position="19"/>
        <end position="133"/>
    </location>
</feature>
<evidence type="ECO:0000259" key="4">
    <source>
        <dbReference type="SMART" id="SM01008"/>
    </source>
</evidence>
<dbReference type="InterPro" id="IPR000674">
    <property type="entry name" value="Ald_Oxase/Xan_DH_a/b"/>
</dbReference>
<evidence type="ECO:0000256" key="2">
    <source>
        <dbReference type="ARBA" id="ARBA00023002"/>
    </source>
</evidence>
<dbReference type="InterPro" id="IPR036856">
    <property type="entry name" value="Ald_Oxase/Xan_DH_a/b_sf"/>
</dbReference>
<dbReference type="InterPro" id="IPR008274">
    <property type="entry name" value="AldOxase/xan_DH_MoCoBD1"/>
</dbReference>
<gene>
    <name evidence="5" type="ORF">FO440_23035</name>
</gene>
<organism evidence="5 6">
    <name type="scientific">Mucilaginibacter corticis</name>
    <dbReference type="NCBI Taxonomy" id="2597670"/>
    <lineage>
        <taxon>Bacteria</taxon>
        <taxon>Pseudomonadati</taxon>
        <taxon>Bacteroidota</taxon>
        <taxon>Sphingobacteriia</taxon>
        <taxon>Sphingobacteriales</taxon>
        <taxon>Sphingobacteriaceae</taxon>
        <taxon>Mucilaginibacter</taxon>
    </lineage>
</organism>
<dbReference type="InterPro" id="IPR016208">
    <property type="entry name" value="Ald_Oxase/xanthine_DH-like"/>
</dbReference>
<name>A0A556M910_9SPHI</name>
<proteinExistence type="predicted"/>
<dbReference type="SUPFAM" id="SSF56003">
    <property type="entry name" value="Molybdenum cofactor-binding domain"/>
    <property type="match status" value="1"/>
</dbReference>
<dbReference type="OrthoDB" id="9759099at2"/>
<keyword evidence="2" id="KW-0560">Oxidoreductase</keyword>
<dbReference type="Proteomes" id="UP000318733">
    <property type="component" value="Unassembled WGS sequence"/>
</dbReference>
<accession>A0A556M910</accession>
<reference evidence="5 6" key="1">
    <citation type="submission" date="2019-07" db="EMBL/GenBank/DDBJ databases">
        <authorList>
            <person name="Huq M.A."/>
        </authorList>
    </citation>
    <scope>NUCLEOTIDE SEQUENCE [LARGE SCALE GENOMIC DNA]</scope>
    <source>
        <strain evidence="5 6">MAH-19</strain>
    </source>
</reference>
<dbReference type="GO" id="GO:0016491">
    <property type="term" value="F:oxidoreductase activity"/>
    <property type="evidence" value="ECO:0007669"/>
    <property type="project" value="UniProtKB-KW"/>
</dbReference>
<dbReference type="Pfam" id="PF01315">
    <property type="entry name" value="Ald_Xan_dh_C"/>
    <property type="match status" value="1"/>
</dbReference>
<evidence type="ECO:0000313" key="5">
    <source>
        <dbReference type="EMBL" id="TSJ36380.1"/>
    </source>
</evidence>
<dbReference type="EMBL" id="VLPK01000007">
    <property type="protein sequence ID" value="TSJ36380.1"/>
    <property type="molecule type" value="Genomic_DNA"/>
</dbReference>
<dbReference type="AlphaFoldDB" id="A0A556M910"/>
<dbReference type="InterPro" id="IPR046867">
    <property type="entry name" value="AldOxase/xan_DH_MoCoBD2"/>
</dbReference>
<dbReference type="SMART" id="SM01008">
    <property type="entry name" value="Ald_Xan_dh_C"/>
    <property type="match status" value="1"/>
</dbReference>
<sequence length="773" mass="82125">MNELTGKPIDRVDGRLKVTGGATYAAEFPVKNVAYGVTVTSTITKGRIKNIDTGAAGKMPGVLGIMTSENCMQLHFPAGSDPGAGKYAEKDLLPLQNDRVFYGGQHIAVVVAETFEQAEHAAAMVKVEYAEQTPVVGFEKNALTAYKPASGLGGAETQVKRGDADAAMQTAAVKTDATYTTPVFSHNAMEPHASLAVWEGDQLTVYDATQSVMGVKALLSAMLGVPAEKVRVIAHYIGGGFGSKGFTWANPFLAAMAARQFNRPVKIALARQQVYSTAGRRTQTSQKIALGADRSGKLLAVKHATISETSFVDEFVETAGVATPMLYSSPNVDVSHELVRLNRGTPCPMRAPGESVGTYSLEVAMDELAEKLNIDPLQLRLINHADTEEQKKKQFSEKSLKECYERGAKAIGWSNCPAKPGLTKEGRYLVGYGMATATYPANRSASSAKATLFADGHAEILCGTQDIGTGTYTIATQIAADAFGLPVDKVTVKLGDSMYPKGAQSGGSQVTASVGPPIRAAALGAVDKLITIAIADPGSPLHNQKREDIITGNGRIFLKDDANKGEPLVAVLSRKGLDKIEADAKTNVSTRPSLPAPAPAGSPEAKTEEESKTNMAVQEDENTDRSAYAFHSFGAQFVKVLVDPDLGTIKVDKIVGVMDIGKVMNLKTAVNQIKGGMIFGLGMALMENLQYDPNNGRIVTRDLVQYLVPVHADIPEIEVQFIDRPDLYISPLGARGIGEIGVTGMAAAIANAVYNATGKRIRDLPITPDKLIV</sequence>
<dbReference type="RefSeq" id="WP_144250671.1">
    <property type="nucleotide sequence ID" value="NZ_VLPK01000007.1"/>
</dbReference>
<evidence type="ECO:0000256" key="3">
    <source>
        <dbReference type="SAM" id="MobiDB-lite"/>
    </source>
</evidence>
<dbReference type="Gene3D" id="3.30.365.10">
    <property type="entry name" value="Aldehyde oxidase/xanthine dehydrogenase, molybdopterin binding domain"/>
    <property type="match status" value="4"/>
</dbReference>
<dbReference type="InterPro" id="IPR037165">
    <property type="entry name" value="AldOxase/xan_DH_Mopterin-bd_sf"/>
</dbReference>
<evidence type="ECO:0000256" key="1">
    <source>
        <dbReference type="ARBA" id="ARBA00022505"/>
    </source>
</evidence>
<dbReference type="PANTHER" id="PTHR11908:SF132">
    <property type="entry name" value="ALDEHYDE OXIDASE 1-RELATED"/>
    <property type="match status" value="1"/>
</dbReference>
<dbReference type="Pfam" id="PF02738">
    <property type="entry name" value="MoCoBD_1"/>
    <property type="match status" value="1"/>
</dbReference>
<keyword evidence="6" id="KW-1185">Reference proteome</keyword>
<dbReference type="PANTHER" id="PTHR11908">
    <property type="entry name" value="XANTHINE DEHYDROGENASE"/>
    <property type="match status" value="1"/>
</dbReference>
<keyword evidence="1" id="KW-0500">Molybdenum</keyword>
<dbReference type="SUPFAM" id="SSF54665">
    <property type="entry name" value="CO dehydrogenase molybdoprotein N-domain-like"/>
    <property type="match status" value="1"/>
</dbReference>